<dbReference type="GO" id="GO:0019028">
    <property type="term" value="C:viral capsid"/>
    <property type="evidence" value="ECO:0007669"/>
    <property type="project" value="UniProtKB-KW"/>
</dbReference>
<keyword evidence="3" id="KW-0167">Capsid protein</keyword>
<sequence length="680" mass="75463">MSTPPSDPPSAITKKSTVTLSIQESKIPSQTTDVLTSFEANTAASFDTSNQWTIDVFPNMIPVIMYVMLTAVSHAALTDHREHAKCSLATICMYYITVIYGFFMLNDIYVRPSPSAHARTWIETSWKHEFVKFLLTLPVPEFLIPVLSQFHSFHTDRSKNVLFVPSAAGFDHDQFFGRTFPISVFAAIHDCTANLPGNTPKIQVLQNLFSKVLYTINAPAFSCVIPDLIGVTIDQANQTTANYINSKLFQVFSTIFNPVLFRDFQRRSALAALSFTAPNYPTNHVNAYDLLFSASSANLRELKVVLQAVGAILNDKVIFKGTLASFINEPSLASITKHGYSTYALPTWSHNENTNKQATFAAITTLHLVTEDERAQDISFLQRPAEPFPHREPVTDLIFSSTGSTSSTSSGRPERAKLPANHAIIRYPPFCLRCQSEQPNGFPRHDNQDLVNFIDSVDTAPTVLVLDTDGTLTVGAFLATLSGKIIESFELDGSTVEMPNAAKSLGMQNCMFADSAIAYKYVRPGSDFRPRAQADFAPPLNRAPPNSRPRLPASSLLHDRTMIMLPQINRFINALPTVPTLPGMTIKSPVNVLRYAQSFLGFRTVDSSNNAAEQDDVPGMTEGLLLVWSPYTYTPYESDDLPVPDLSASRHYYLTNMRTFFGTDYNLIKCKHPYEAMPVN</sequence>
<feature type="transmembrane region" description="Helical" evidence="2">
    <location>
        <begin position="56"/>
        <end position="77"/>
    </location>
</feature>
<dbReference type="EMBL" id="BK013314">
    <property type="protein sequence ID" value="DAD54820.1"/>
    <property type="molecule type" value="Genomic_RNA"/>
</dbReference>
<keyword evidence="2" id="KW-1133">Transmembrane helix</keyword>
<proteinExistence type="predicted"/>
<evidence type="ECO:0000313" key="3">
    <source>
        <dbReference type="EMBL" id="DAD54820.1"/>
    </source>
</evidence>
<reference evidence="3" key="1">
    <citation type="journal article" date="2021" name="J. Gen. Plant Pathol.">
        <title>Identification of genome sequences of novel partitiviruses in the quinoa (Chenopodium quinoa) transcriptome datasets.</title>
        <authorList>
            <person name="Park D."/>
            <person name="Hahn Y."/>
        </authorList>
    </citation>
    <scope>NUCLEOTIDE SEQUENCE</scope>
    <source>
        <strain evidence="3">Cq2</strain>
    </source>
</reference>
<keyword evidence="3" id="KW-0946">Virion</keyword>
<protein>
    <submittedName>
        <fullName evidence="3">Coat protein</fullName>
    </submittedName>
</protein>
<feature type="region of interest" description="Disordered" evidence="1">
    <location>
        <begin position="532"/>
        <end position="551"/>
    </location>
</feature>
<evidence type="ECO:0000256" key="2">
    <source>
        <dbReference type="SAM" id="Phobius"/>
    </source>
</evidence>
<gene>
    <name evidence="3" type="primary">CP</name>
</gene>
<name>A0A8D9UGZ5_9VIRU</name>
<feature type="transmembrane region" description="Helical" evidence="2">
    <location>
        <begin position="86"/>
        <end position="105"/>
    </location>
</feature>
<evidence type="ECO:0000256" key="1">
    <source>
        <dbReference type="SAM" id="MobiDB-lite"/>
    </source>
</evidence>
<organism evidence="3">
    <name type="scientific">Quinoa-associated betapartitivirus 2</name>
    <dbReference type="NCBI Taxonomy" id="2824807"/>
    <lineage>
        <taxon>Viruses</taxon>
        <taxon>Riboviria</taxon>
        <taxon>Orthornavirae</taxon>
        <taxon>Pisuviricota</taxon>
        <taxon>Duplopiviricetes</taxon>
        <taxon>Durnavirales</taxon>
        <taxon>Partitiviridae</taxon>
        <taxon>Betapartitivirus</taxon>
    </lineage>
</organism>
<keyword evidence="2" id="KW-0472">Membrane</keyword>
<keyword evidence="2" id="KW-0812">Transmembrane</keyword>
<dbReference type="InterPro" id="IPR058242">
    <property type="entry name" value="Capsid_partitivirus"/>
</dbReference>
<accession>A0A8D9UGZ5</accession>
<dbReference type="Pfam" id="PF25666">
    <property type="entry name" value="Partiti_capsid"/>
    <property type="match status" value="1"/>
</dbReference>